<dbReference type="GeneID" id="8246769"/>
<dbReference type="FunCoup" id="C1FH22">
    <property type="interactions" value="353"/>
</dbReference>
<gene>
    <name evidence="1" type="ORF">MICPUN_61930</name>
</gene>
<dbReference type="OrthoDB" id="1900575at2759"/>
<dbReference type="PANTHER" id="PTHR36006:SF2">
    <property type="entry name" value="OS06G0704200 PROTEIN"/>
    <property type="match status" value="1"/>
</dbReference>
<dbReference type="InParanoid" id="C1FH22"/>
<organism evidence="1 2">
    <name type="scientific">Micromonas commoda (strain RCC299 / NOUM17 / CCMP2709)</name>
    <name type="common">Picoplanktonic green alga</name>
    <dbReference type="NCBI Taxonomy" id="296587"/>
    <lineage>
        <taxon>Eukaryota</taxon>
        <taxon>Viridiplantae</taxon>
        <taxon>Chlorophyta</taxon>
        <taxon>Mamiellophyceae</taxon>
        <taxon>Mamiellales</taxon>
        <taxon>Mamiellaceae</taxon>
        <taxon>Micromonas</taxon>
    </lineage>
</organism>
<accession>C1FH22</accession>
<dbReference type="STRING" id="296587.C1FH22"/>
<dbReference type="EMBL" id="CP001576">
    <property type="protein sequence ID" value="ACO70021.1"/>
    <property type="molecule type" value="Genomic_DNA"/>
</dbReference>
<proteinExistence type="predicted"/>
<dbReference type="Proteomes" id="UP000002009">
    <property type="component" value="Chromosome 10"/>
</dbReference>
<evidence type="ECO:0000313" key="1">
    <source>
        <dbReference type="EMBL" id="ACO70021.1"/>
    </source>
</evidence>
<dbReference type="AlphaFoldDB" id="C1FH22"/>
<evidence type="ECO:0000313" key="2">
    <source>
        <dbReference type="Proteomes" id="UP000002009"/>
    </source>
</evidence>
<dbReference type="KEGG" id="mis:MICPUN_61930"/>
<protein>
    <submittedName>
        <fullName evidence="1">Uncharacterized protein</fullName>
    </submittedName>
</protein>
<keyword evidence="2" id="KW-1185">Reference proteome</keyword>
<reference evidence="1 2" key="1">
    <citation type="journal article" date="2009" name="Science">
        <title>Green evolution and dynamic adaptations revealed by genomes of the marine picoeukaryotes Micromonas.</title>
        <authorList>
            <person name="Worden A.Z."/>
            <person name="Lee J.H."/>
            <person name="Mock T."/>
            <person name="Rouze P."/>
            <person name="Simmons M.P."/>
            <person name="Aerts A.L."/>
            <person name="Allen A.E."/>
            <person name="Cuvelier M.L."/>
            <person name="Derelle E."/>
            <person name="Everett M.V."/>
            <person name="Foulon E."/>
            <person name="Grimwood J."/>
            <person name="Gundlach H."/>
            <person name="Henrissat B."/>
            <person name="Napoli C."/>
            <person name="McDonald S.M."/>
            <person name="Parker M.S."/>
            <person name="Rombauts S."/>
            <person name="Salamov A."/>
            <person name="Von Dassow P."/>
            <person name="Badger J.H."/>
            <person name="Coutinho P.M."/>
            <person name="Demir E."/>
            <person name="Dubchak I."/>
            <person name="Gentemann C."/>
            <person name="Eikrem W."/>
            <person name="Gready J.E."/>
            <person name="John U."/>
            <person name="Lanier W."/>
            <person name="Lindquist E.A."/>
            <person name="Lucas S."/>
            <person name="Mayer K.F."/>
            <person name="Moreau H."/>
            <person name="Not F."/>
            <person name="Otillar R."/>
            <person name="Panaud O."/>
            <person name="Pangilinan J."/>
            <person name="Paulsen I."/>
            <person name="Piegu B."/>
            <person name="Poliakov A."/>
            <person name="Robbens S."/>
            <person name="Schmutz J."/>
            <person name="Toulza E."/>
            <person name="Wyss T."/>
            <person name="Zelensky A."/>
            <person name="Zhou K."/>
            <person name="Armbrust E.V."/>
            <person name="Bhattacharya D."/>
            <person name="Goodenough U.W."/>
            <person name="Van de Peer Y."/>
            <person name="Grigoriev I.V."/>
        </authorList>
    </citation>
    <scope>NUCLEOTIDE SEQUENCE [LARGE SCALE GENOMIC DNA]</scope>
    <source>
        <strain evidence="2">RCC299 / NOUM17</strain>
    </source>
</reference>
<dbReference type="RefSeq" id="XP_002508763.1">
    <property type="nucleotide sequence ID" value="XM_002508717.1"/>
</dbReference>
<dbReference type="PANTHER" id="PTHR36006">
    <property type="entry name" value="BNAC02G25390D PROTEIN"/>
    <property type="match status" value="1"/>
</dbReference>
<name>C1FH22_MICCC</name>
<dbReference type="eggNOG" id="ENOG502S361">
    <property type="taxonomic scope" value="Eukaryota"/>
</dbReference>
<sequence length="182" mass="18902">MSAATCARVTASIAGSAHPRAPRATTRSPIAVRAGERRRRVGSIARATLGADRSPIHPIVHRSVGFAVATAAAAALTALAPSIALAESEFYVEDIPQGLNSADARTAPNLKTLTKGANGKEIEKCATKCIATCTRGGSGAPGLGPLSVRKAPVVFKEGFRSRQYCLSECTEICSITVRDSKK</sequence>